<dbReference type="Proteomes" id="UP000578030">
    <property type="component" value="Unassembled WGS sequence"/>
</dbReference>
<dbReference type="SMART" id="SM00345">
    <property type="entry name" value="HTH_GNTR"/>
    <property type="match status" value="1"/>
</dbReference>
<evidence type="ECO:0000259" key="4">
    <source>
        <dbReference type="PROSITE" id="PS50949"/>
    </source>
</evidence>
<evidence type="ECO:0000256" key="2">
    <source>
        <dbReference type="ARBA" id="ARBA00023125"/>
    </source>
</evidence>
<dbReference type="Pfam" id="PF07729">
    <property type="entry name" value="FCD"/>
    <property type="match status" value="1"/>
</dbReference>
<evidence type="ECO:0000313" key="6">
    <source>
        <dbReference type="Proteomes" id="UP000578030"/>
    </source>
</evidence>
<dbReference type="SUPFAM" id="SSF48008">
    <property type="entry name" value="GntR ligand-binding domain-like"/>
    <property type="match status" value="1"/>
</dbReference>
<dbReference type="PROSITE" id="PS50949">
    <property type="entry name" value="HTH_GNTR"/>
    <property type="match status" value="1"/>
</dbReference>
<name>A0A7W4PMD3_9PROT</name>
<dbReference type="PANTHER" id="PTHR43537:SF5">
    <property type="entry name" value="UXU OPERON TRANSCRIPTIONAL REGULATOR"/>
    <property type="match status" value="1"/>
</dbReference>
<accession>A0A7W4PMD3</accession>
<dbReference type="SUPFAM" id="SSF46785">
    <property type="entry name" value="Winged helix' DNA-binding domain"/>
    <property type="match status" value="1"/>
</dbReference>
<dbReference type="InterPro" id="IPR036388">
    <property type="entry name" value="WH-like_DNA-bd_sf"/>
</dbReference>
<dbReference type="EMBL" id="JABEQM010000017">
    <property type="protein sequence ID" value="MBB2203050.1"/>
    <property type="molecule type" value="Genomic_DNA"/>
</dbReference>
<evidence type="ECO:0000256" key="3">
    <source>
        <dbReference type="ARBA" id="ARBA00023163"/>
    </source>
</evidence>
<keyword evidence="1" id="KW-0805">Transcription regulation</keyword>
<dbReference type="InterPro" id="IPR008920">
    <property type="entry name" value="TF_FadR/GntR_C"/>
</dbReference>
<dbReference type="Gene3D" id="1.10.10.10">
    <property type="entry name" value="Winged helix-like DNA-binding domain superfamily/Winged helix DNA-binding domain"/>
    <property type="match status" value="1"/>
</dbReference>
<keyword evidence="3" id="KW-0804">Transcription</keyword>
<dbReference type="Gene3D" id="1.20.120.530">
    <property type="entry name" value="GntR ligand-binding domain-like"/>
    <property type="match status" value="1"/>
</dbReference>
<feature type="domain" description="HTH gntR-type" evidence="4">
    <location>
        <begin position="35"/>
        <end position="102"/>
    </location>
</feature>
<dbReference type="SMART" id="SM00895">
    <property type="entry name" value="FCD"/>
    <property type="match status" value="1"/>
</dbReference>
<keyword evidence="6" id="KW-1185">Reference proteome</keyword>
<dbReference type="GO" id="GO:0003677">
    <property type="term" value="F:DNA binding"/>
    <property type="evidence" value="ECO:0007669"/>
    <property type="project" value="UniProtKB-KW"/>
</dbReference>
<protein>
    <submittedName>
        <fullName evidence="5">GntR family transcriptional regulator</fullName>
    </submittedName>
</protein>
<reference evidence="5 6" key="1">
    <citation type="submission" date="2020-04" db="EMBL/GenBank/DDBJ databases">
        <title>Description of novel Gluconacetobacter.</title>
        <authorList>
            <person name="Sombolestani A."/>
        </authorList>
    </citation>
    <scope>NUCLEOTIDE SEQUENCE [LARGE SCALE GENOMIC DNA]</scope>
    <source>
        <strain evidence="5 6">LMG 27802</strain>
    </source>
</reference>
<comment type="caution">
    <text evidence="5">The sequence shown here is derived from an EMBL/GenBank/DDBJ whole genome shotgun (WGS) entry which is preliminary data.</text>
</comment>
<gene>
    <name evidence="5" type="ORF">HLH28_15975</name>
</gene>
<organism evidence="5 6">
    <name type="scientific">Gluconacetobacter tumulisoli</name>
    <dbReference type="NCBI Taxonomy" id="1286189"/>
    <lineage>
        <taxon>Bacteria</taxon>
        <taxon>Pseudomonadati</taxon>
        <taxon>Pseudomonadota</taxon>
        <taxon>Alphaproteobacteria</taxon>
        <taxon>Acetobacterales</taxon>
        <taxon>Acetobacteraceae</taxon>
        <taxon>Gluconacetobacter</taxon>
    </lineage>
</organism>
<dbReference type="RefSeq" id="WP_182961009.1">
    <property type="nucleotide sequence ID" value="NZ_JABEQM010000017.1"/>
</dbReference>
<dbReference type="PANTHER" id="PTHR43537">
    <property type="entry name" value="TRANSCRIPTIONAL REGULATOR, GNTR FAMILY"/>
    <property type="match status" value="1"/>
</dbReference>
<dbReference type="PRINTS" id="PR00035">
    <property type="entry name" value="HTHGNTR"/>
</dbReference>
<keyword evidence="2" id="KW-0238">DNA-binding</keyword>
<dbReference type="Pfam" id="PF00392">
    <property type="entry name" value="GntR"/>
    <property type="match status" value="1"/>
</dbReference>
<dbReference type="InterPro" id="IPR011711">
    <property type="entry name" value="GntR_C"/>
</dbReference>
<proteinExistence type="predicted"/>
<dbReference type="CDD" id="cd07377">
    <property type="entry name" value="WHTH_GntR"/>
    <property type="match status" value="1"/>
</dbReference>
<dbReference type="GO" id="GO:0003700">
    <property type="term" value="F:DNA-binding transcription factor activity"/>
    <property type="evidence" value="ECO:0007669"/>
    <property type="project" value="InterPro"/>
</dbReference>
<dbReference type="InterPro" id="IPR036390">
    <property type="entry name" value="WH_DNA-bd_sf"/>
</dbReference>
<dbReference type="AlphaFoldDB" id="A0A7W4PMD3"/>
<evidence type="ECO:0000313" key="5">
    <source>
        <dbReference type="EMBL" id="MBB2203050.1"/>
    </source>
</evidence>
<sequence>MEGAYARHRIPSVKGRILSKLALNQGTRAGSRREPSLTDQAYALLRREIITCQLPPDSDVSELDLAERLGMSKTPVREALARLAMEGLLDIYPRRGYRIRPVTIKDINDLFAVRTVLERTAASFAAQNMTTEDLDRLERLASASYDVAEESSIDYFINANRDFHVAIAKGSQNPRLSALVISHLEESERFFYIGARKRDVNMETNQEHAEIVTVLRSRDHVAAGQIMAKHTESTRAGLTTSLLSAHNSTVPL</sequence>
<evidence type="ECO:0000256" key="1">
    <source>
        <dbReference type="ARBA" id="ARBA00023015"/>
    </source>
</evidence>
<dbReference type="InterPro" id="IPR000524">
    <property type="entry name" value="Tscrpt_reg_HTH_GntR"/>
</dbReference>